<dbReference type="Proteomes" id="UP000277671">
    <property type="component" value="Unassembled WGS sequence"/>
</dbReference>
<keyword evidence="4" id="KW-0687">Ribonucleoprotein</keyword>
<dbReference type="EMBL" id="RBKT01000001">
    <property type="protein sequence ID" value="RKR93140.1"/>
    <property type="molecule type" value="Genomic_DNA"/>
</dbReference>
<evidence type="ECO:0000313" key="4">
    <source>
        <dbReference type="EMBL" id="RKR93140.1"/>
    </source>
</evidence>
<organism evidence="4 5">
    <name type="scientific">Micromonospora pisi</name>
    <dbReference type="NCBI Taxonomy" id="589240"/>
    <lineage>
        <taxon>Bacteria</taxon>
        <taxon>Bacillati</taxon>
        <taxon>Actinomycetota</taxon>
        <taxon>Actinomycetes</taxon>
        <taxon>Micromonosporales</taxon>
        <taxon>Micromonosporaceae</taxon>
        <taxon>Micromonospora</taxon>
    </lineage>
</organism>
<protein>
    <submittedName>
        <fullName evidence="4">Ribosomal protein S18 acetylase RimI-like enzyme</fullName>
    </submittedName>
</protein>
<proteinExistence type="predicted"/>
<dbReference type="Pfam" id="PF00583">
    <property type="entry name" value="Acetyltransf_1"/>
    <property type="match status" value="1"/>
</dbReference>
<dbReference type="SUPFAM" id="SSF55729">
    <property type="entry name" value="Acyl-CoA N-acyltransferases (Nat)"/>
    <property type="match status" value="1"/>
</dbReference>
<dbReference type="InterPro" id="IPR016181">
    <property type="entry name" value="Acyl_CoA_acyltransferase"/>
</dbReference>
<dbReference type="CDD" id="cd04301">
    <property type="entry name" value="NAT_SF"/>
    <property type="match status" value="1"/>
</dbReference>
<dbReference type="AlphaFoldDB" id="A0A495JW23"/>
<dbReference type="InterPro" id="IPR000182">
    <property type="entry name" value="GNAT_dom"/>
</dbReference>
<evidence type="ECO:0000256" key="1">
    <source>
        <dbReference type="ARBA" id="ARBA00022679"/>
    </source>
</evidence>
<dbReference type="GO" id="GO:0016747">
    <property type="term" value="F:acyltransferase activity, transferring groups other than amino-acyl groups"/>
    <property type="evidence" value="ECO:0007669"/>
    <property type="project" value="InterPro"/>
</dbReference>
<dbReference type="GO" id="GO:0005840">
    <property type="term" value="C:ribosome"/>
    <property type="evidence" value="ECO:0007669"/>
    <property type="project" value="UniProtKB-KW"/>
</dbReference>
<sequence>MRLRAATPDDLELLHRLLFEAFNWADEPALSRAQMEADPQVMHYVTGWQRPSDFGTVAIDEAGEPLGAVWARVFPADDPGYGFVDVDVPELSMAVLPGHRGQGIGRALLRAVAGQALALGWEQVSLSVEDDNRAASLYASVGFRVVGRNGGSDTMVLDLYASDTADAHG</sequence>
<dbReference type="PANTHER" id="PTHR43877">
    <property type="entry name" value="AMINOALKYLPHOSPHONATE N-ACETYLTRANSFERASE-RELATED-RELATED"/>
    <property type="match status" value="1"/>
</dbReference>
<evidence type="ECO:0000256" key="2">
    <source>
        <dbReference type="ARBA" id="ARBA00023315"/>
    </source>
</evidence>
<gene>
    <name evidence="4" type="ORF">BDK92_7657</name>
</gene>
<accession>A0A495JW23</accession>
<keyword evidence="2" id="KW-0012">Acyltransferase</keyword>
<name>A0A495JW23_9ACTN</name>
<dbReference type="InterPro" id="IPR050832">
    <property type="entry name" value="Bact_Acetyltransf"/>
</dbReference>
<comment type="caution">
    <text evidence="4">The sequence shown here is derived from an EMBL/GenBank/DDBJ whole genome shotgun (WGS) entry which is preliminary data.</text>
</comment>
<keyword evidence="5" id="KW-1185">Reference proteome</keyword>
<reference evidence="4 5" key="1">
    <citation type="submission" date="2018-10" db="EMBL/GenBank/DDBJ databases">
        <title>Sequencing the genomes of 1000 actinobacteria strains.</title>
        <authorList>
            <person name="Klenk H.-P."/>
        </authorList>
    </citation>
    <scope>NUCLEOTIDE SEQUENCE [LARGE SCALE GENOMIC DNA]</scope>
    <source>
        <strain evidence="4 5">DSM 45175</strain>
    </source>
</reference>
<feature type="domain" description="N-acetyltransferase" evidence="3">
    <location>
        <begin position="1"/>
        <end position="166"/>
    </location>
</feature>
<evidence type="ECO:0000259" key="3">
    <source>
        <dbReference type="PROSITE" id="PS51186"/>
    </source>
</evidence>
<dbReference type="RefSeq" id="WP_121161254.1">
    <property type="nucleotide sequence ID" value="NZ_RBKT01000001.1"/>
</dbReference>
<evidence type="ECO:0000313" key="5">
    <source>
        <dbReference type="Proteomes" id="UP000277671"/>
    </source>
</evidence>
<keyword evidence="4" id="KW-0689">Ribosomal protein</keyword>
<keyword evidence="1" id="KW-0808">Transferase</keyword>
<dbReference type="PROSITE" id="PS51186">
    <property type="entry name" value="GNAT"/>
    <property type="match status" value="1"/>
</dbReference>
<dbReference type="Gene3D" id="3.40.630.30">
    <property type="match status" value="1"/>
</dbReference>
<dbReference type="OrthoDB" id="9790865at2"/>